<reference evidence="3 4" key="1">
    <citation type="submission" date="2019-12" db="EMBL/GenBank/DDBJ databases">
        <title>Genomic-based taxomic classification of the family Erythrobacteraceae.</title>
        <authorList>
            <person name="Xu L."/>
        </authorList>
    </citation>
    <scope>NUCLEOTIDE SEQUENCE [LARGE SCALE GENOMIC DNA]</scope>
    <source>
        <strain evidence="3 4">100921-2</strain>
    </source>
</reference>
<feature type="compositionally biased region" description="Pro residues" evidence="1">
    <location>
        <begin position="22"/>
        <end position="48"/>
    </location>
</feature>
<evidence type="ECO:0000256" key="1">
    <source>
        <dbReference type="SAM" id="MobiDB-lite"/>
    </source>
</evidence>
<dbReference type="AlphaFoldDB" id="A0A6I4THV1"/>
<dbReference type="OrthoDB" id="7629232at2"/>
<dbReference type="EMBL" id="WTZA01000002">
    <property type="protein sequence ID" value="MXO76204.1"/>
    <property type="molecule type" value="Genomic_DNA"/>
</dbReference>
<feature type="signal peptide" evidence="2">
    <location>
        <begin position="1"/>
        <end position="24"/>
    </location>
</feature>
<proteinExistence type="predicted"/>
<organism evidence="3 4">
    <name type="scientific">Tsuneonella aeria</name>
    <dbReference type="NCBI Taxonomy" id="1837929"/>
    <lineage>
        <taxon>Bacteria</taxon>
        <taxon>Pseudomonadati</taxon>
        <taxon>Pseudomonadota</taxon>
        <taxon>Alphaproteobacteria</taxon>
        <taxon>Sphingomonadales</taxon>
        <taxon>Erythrobacteraceae</taxon>
        <taxon>Tsuneonella</taxon>
    </lineage>
</organism>
<dbReference type="PROSITE" id="PS51257">
    <property type="entry name" value="PROKAR_LIPOPROTEIN"/>
    <property type="match status" value="1"/>
</dbReference>
<gene>
    <name evidence="3" type="ORF">GRI40_13375</name>
</gene>
<comment type="caution">
    <text evidence="3">The sequence shown here is derived from an EMBL/GenBank/DDBJ whole genome shotgun (WGS) entry which is preliminary data.</text>
</comment>
<keyword evidence="2" id="KW-0732">Signal</keyword>
<accession>A0A6I4THV1</accession>
<dbReference type="RefSeq" id="WP_160612006.1">
    <property type="nucleotide sequence ID" value="NZ_WTZA01000002.1"/>
</dbReference>
<protein>
    <recommendedName>
        <fullName evidence="5">Lipoprotein</fullName>
    </recommendedName>
</protein>
<evidence type="ECO:0000313" key="4">
    <source>
        <dbReference type="Proteomes" id="UP000439522"/>
    </source>
</evidence>
<feature type="region of interest" description="Disordered" evidence="1">
    <location>
        <begin position="21"/>
        <end position="52"/>
    </location>
</feature>
<feature type="chain" id="PRO_5026084741" description="Lipoprotein" evidence="2">
    <location>
        <begin position="25"/>
        <end position="177"/>
    </location>
</feature>
<evidence type="ECO:0008006" key="5">
    <source>
        <dbReference type="Google" id="ProtNLM"/>
    </source>
</evidence>
<dbReference type="Proteomes" id="UP000439522">
    <property type="component" value="Unassembled WGS sequence"/>
</dbReference>
<evidence type="ECO:0000256" key="2">
    <source>
        <dbReference type="SAM" id="SignalP"/>
    </source>
</evidence>
<sequence length="177" mass="18722">MRFRVPFVVTASLAAACCTAPKPAPTPAPPTSTAPTPTPSPLPAPPPSNWMDAPATPGDWYYRTGGGTTRALFGEANQESRLTLTCDPARRTITIYRAGAATGPVPMQVRTEFTGRTLTANPVPGAIPAVAATLQANDPLLDAMAFSKGRFGIEVQGMTPLYLPSWPEVTRVIEDCR</sequence>
<evidence type="ECO:0000313" key="3">
    <source>
        <dbReference type="EMBL" id="MXO76204.1"/>
    </source>
</evidence>
<keyword evidence="4" id="KW-1185">Reference proteome</keyword>
<name>A0A6I4THV1_9SPHN</name>